<keyword evidence="3" id="KW-0285">Flavoprotein</keyword>
<keyword evidence="4 5" id="KW-0274">FAD</keyword>
<dbReference type="Gene3D" id="3.30.560.10">
    <property type="entry name" value="Glucose Oxidase, domain 3"/>
    <property type="match status" value="1"/>
</dbReference>
<evidence type="ECO:0000256" key="3">
    <source>
        <dbReference type="ARBA" id="ARBA00022630"/>
    </source>
</evidence>
<feature type="domain" description="Glucose-methanol-choline oxidoreductase N-terminal" evidence="6">
    <location>
        <begin position="257"/>
        <end position="271"/>
    </location>
</feature>
<evidence type="ECO:0000259" key="6">
    <source>
        <dbReference type="PROSITE" id="PS00624"/>
    </source>
</evidence>
<accession>A0A4Y8UG81</accession>
<dbReference type="PANTHER" id="PTHR11552">
    <property type="entry name" value="GLUCOSE-METHANOL-CHOLINE GMC OXIDOREDUCTASE"/>
    <property type="match status" value="1"/>
</dbReference>
<keyword evidence="8" id="KW-1185">Reference proteome</keyword>
<feature type="binding site" evidence="5">
    <location>
        <position position="222"/>
    </location>
    <ligand>
        <name>FAD</name>
        <dbReference type="ChEBI" id="CHEBI:57692"/>
    </ligand>
</feature>
<evidence type="ECO:0000256" key="5">
    <source>
        <dbReference type="PIRSR" id="PIRSR000137-2"/>
    </source>
</evidence>
<evidence type="ECO:0000256" key="4">
    <source>
        <dbReference type="ARBA" id="ARBA00022827"/>
    </source>
</evidence>
<evidence type="ECO:0000256" key="2">
    <source>
        <dbReference type="ARBA" id="ARBA00010790"/>
    </source>
</evidence>
<dbReference type="InterPro" id="IPR000172">
    <property type="entry name" value="GMC_OxRdtase_N"/>
</dbReference>
<dbReference type="EMBL" id="SPIA01000002">
    <property type="protein sequence ID" value="TFH67720.1"/>
    <property type="molecule type" value="Genomic_DNA"/>
</dbReference>
<comment type="similarity">
    <text evidence="2">Belongs to the GMC oxidoreductase family.</text>
</comment>
<comment type="cofactor">
    <cofactor evidence="1 5">
        <name>FAD</name>
        <dbReference type="ChEBI" id="CHEBI:57692"/>
    </cofactor>
</comment>
<dbReference type="Pfam" id="PF05199">
    <property type="entry name" value="GMC_oxred_C"/>
    <property type="match status" value="1"/>
</dbReference>
<dbReference type="Gene3D" id="3.50.50.60">
    <property type="entry name" value="FAD/NAD(P)-binding domain"/>
    <property type="match status" value="1"/>
</dbReference>
<dbReference type="Proteomes" id="UP000298133">
    <property type="component" value="Unassembled WGS sequence"/>
</dbReference>
<evidence type="ECO:0000256" key="1">
    <source>
        <dbReference type="ARBA" id="ARBA00001974"/>
    </source>
</evidence>
<dbReference type="InterPro" id="IPR007867">
    <property type="entry name" value="GMC_OxRtase_C"/>
</dbReference>
<protein>
    <submittedName>
        <fullName evidence="7">FAD-binding protein</fullName>
    </submittedName>
</protein>
<dbReference type="GO" id="GO:0050660">
    <property type="term" value="F:flavin adenine dinucleotide binding"/>
    <property type="evidence" value="ECO:0007669"/>
    <property type="project" value="InterPro"/>
</dbReference>
<dbReference type="InterPro" id="IPR036188">
    <property type="entry name" value="FAD/NAD-bd_sf"/>
</dbReference>
<gene>
    <name evidence="7" type="ORF">E3W66_05575</name>
</gene>
<dbReference type="PANTHER" id="PTHR11552:SF147">
    <property type="entry name" value="CHOLINE DEHYDROGENASE, MITOCHONDRIAL"/>
    <property type="match status" value="1"/>
</dbReference>
<dbReference type="GO" id="GO:0016614">
    <property type="term" value="F:oxidoreductase activity, acting on CH-OH group of donors"/>
    <property type="evidence" value="ECO:0007669"/>
    <property type="project" value="InterPro"/>
</dbReference>
<dbReference type="AlphaFoldDB" id="A0A4Y8UG81"/>
<evidence type="ECO:0000313" key="7">
    <source>
        <dbReference type="EMBL" id="TFH67720.1"/>
    </source>
</evidence>
<dbReference type="PROSITE" id="PS00624">
    <property type="entry name" value="GMC_OXRED_2"/>
    <property type="match status" value="1"/>
</dbReference>
<dbReference type="InterPro" id="IPR012132">
    <property type="entry name" value="GMC_OxRdtase"/>
</dbReference>
<dbReference type="PIRSF" id="PIRSF000137">
    <property type="entry name" value="Alcohol_oxidase"/>
    <property type="match status" value="1"/>
</dbReference>
<dbReference type="SUPFAM" id="SSF51905">
    <property type="entry name" value="FAD/NAD(P)-binding domain"/>
    <property type="match status" value="1"/>
</dbReference>
<dbReference type="SUPFAM" id="SSF54373">
    <property type="entry name" value="FAD-linked reductases, C-terminal domain"/>
    <property type="match status" value="1"/>
</dbReference>
<name>A0A4Y8UG81_9GAMM</name>
<evidence type="ECO:0000313" key="8">
    <source>
        <dbReference type="Proteomes" id="UP000298133"/>
    </source>
</evidence>
<proteinExistence type="inferred from homology"/>
<comment type="caution">
    <text evidence="7">The sequence shown here is derived from an EMBL/GenBank/DDBJ whole genome shotgun (WGS) entry which is preliminary data.</text>
</comment>
<dbReference type="Pfam" id="PF00732">
    <property type="entry name" value="GMC_oxred_N"/>
    <property type="match status" value="1"/>
</dbReference>
<dbReference type="OrthoDB" id="9785276at2"/>
<organism evidence="7 8">
    <name type="scientific">Gammaproteobacteria bacterium LSUCC0057</name>
    <dbReference type="NCBI Taxonomy" id="2559237"/>
    <lineage>
        <taxon>Bacteria</taxon>
        <taxon>Pseudomonadati</taxon>
        <taxon>Pseudomonadota</taxon>
        <taxon>Gammaproteobacteria</taxon>
        <taxon>Cellvibrionales</taxon>
        <taxon>Porticoccaceae</taxon>
        <taxon>SAR92 clade</taxon>
    </lineage>
</organism>
<sequence length="534" mass="57296">MYDYIIVGAGSAGCVLADGLSANEKHRVLVIESGPVDRSLLIAMPRGIGKLLTPDNPHVWSYQVDRGAGQESENWLKGHTLGGSSSINGMVYARGFASDYDRWAENWGCDGWSWDHMLPHFLAHEDHQLGAAGDRGVGGPLHITGHPKDSGGPAAKQLCEAFLDASEAVGIARVADTNQASTGGIGYQPRNIWQGTRQSAAKAFLHPAMRRANLTVMVETQVLRIVFKDQRAIGVEVEDRSGRRIIHCNCEVILSAGAIESPKLLQLSGIGAAQRLSELGIAVIADVPSVGQNLREHLYVTNTYRVTKGSLNKAFQGIGLLKNITRYALNRSGPMANAAQEIIGYIKSRPELSRPDCQIGAGLYTVANSPKGPVLDSLPGLTIGGYHMHPQSSGELYITSNDPKEKPFIRANYLEHPEDQAATIAMLRVMRLIAQQAPLAAYIKQELGPGAELQSDEELLDACRSRGVTAYHVSGTCRMGGDSQSVVDPQTRVRGVSGLRIVDSSIFPELISGNTNAPTMAAARNAVGMILAAQ</sequence>
<reference evidence="7 8" key="1">
    <citation type="submission" date="2019-03" db="EMBL/GenBank/DDBJ databases">
        <title>Draft genome of Gammaproteobacteria bacterium LSUCC0057, a member of the SAR92 clade.</title>
        <authorList>
            <person name="Lanclos V.C."/>
            <person name="Doiron C."/>
            <person name="Henson M.W."/>
            <person name="Thrash J.C."/>
        </authorList>
    </citation>
    <scope>NUCLEOTIDE SEQUENCE [LARGE SCALE GENOMIC DNA]</scope>
    <source>
        <strain evidence="7 8">LSUCC0057</strain>
    </source>
</reference>
<feature type="binding site" evidence="5">
    <location>
        <begin position="88"/>
        <end position="91"/>
    </location>
    <ligand>
        <name>FAD</name>
        <dbReference type="ChEBI" id="CHEBI:57692"/>
    </ligand>
</feature>